<dbReference type="InterPro" id="IPR029058">
    <property type="entry name" value="AB_hydrolase_fold"/>
</dbReference>
<sequence length="154" mass="17240">MDHGHGETSRSVRWLADSIGGPHQYVFHSMIRSHLSCHSWKVNSSILEATSNIVLTIEALWRDTTGHPLVNPFGPKSRVLEPLDLDPILVVVGGSDLLKDRAKDYAERLKNWGKDANHVAFEEQQHGFFTINPNSEASIKLTLIIKSFVVEKST</sequence>
<dbReference type="Gene3D" id="3.40.50.1820">
    <property type="entry name" value="alpha/beta hydrolase"/>
    <property type="match status" value="1"/>
</dbReference>
<accession>A0AAV1RD43</accession>
<protein>
    <recommendedName>
        <fullName evidence="2">Alpha/beta hydrolase fold-3 domain-containing protein</fullName>
    </recommendedName>
</protein>
<name>A0AAV1RD43_9ROSI</name>
<dbReference type="InterPro" id="IPR013094">
    <property type="entry name" value="AB_hydrolase_3"/>
</dbReference>
<dbReference type="Proteomes" id="UP001314170">
    <property type="component" value="Unassembled WGS sequence"/>
</dbReference>
<dbReference type="AlphaFoldDB" id="A0AAV1RD43"/>
<evidence type="ECO:0000259" key="2">
    <source>
        <dbReference type="Pfam" id="PF07859"/>
    </source>
</evidence>
<dbReference type="GO" id="GO:0016787">
    <property type="term" value="F:hydrolase activity"/>
    <property type="evidence" value="ECO:0007669"/>
    <property type="project" value="InterPro"/>
</dbReference>
<dbReference type="SUPFAM" id="SSF53474">
    <property type="entry name" value="alpha/beta-Hydrolases"/>
    <property type="match status" value="1"/>
</dbReference>
<evidence type="ECO:0000256" key="1">
    <source>
        <dbReference type="ARBA" id="ARBA00010515"/>
    </source>
</evidence>
<dbReference type="Pfam" id="PF07859">
    <property type="entry name" value="Abhydrolase_3"/>
    <property type="match status" value="1"/>
</dbReference>
<reference evidence="3 4" key="1">
    <citation type="submission" date="2024-01" db="EMBL/GenBank/DDBJ databases">
        <authorList>
            <person name="Waweru B."/>
        </authorList>
    </citation>
    <scope>NUCLEOTIDE SEQUENCE [LARGE SCALE GENOMIC DNA]</scope>
</reference>
<gene>
    <name evidence="3" type="ORF">DCAF_LOCUS8884</name>
</gene>
<evidence type="ECO:0000313" key="3">
    <source>
        <dbReference type="EMBL" id="CAK7332247.1"/>
    </source>
</evidence>
<proteinExistence type="inferred from homology"/>
<feature type="domain" description="Alpha/beta hydrolase fold-3" evidence="2">
    <location>
        <begin position="59"/>
        <end position="129"/>
    </location>
</feature>
<dbReference type="EMBL" id="CAWUPB010000913">
    <property type="protein sequence ID" value="CAK7332247.1"/>
    <property type="molecule type" value="Genomic_DNA"/>
</dbReference>
<organism evidence="3 4">
    <name type="scientific">Dovyalis caffra</name>
    <dbReference type="NCBI Taxonomy" id="77055"/>
    <lineage>
        <taxon>Eukaryota</taxon>
        <taxon>Viridiplantae</taxon>
        <taxon>Streptophyta</taxon>
        <taxon>Embryophyta</taxon>
        <taxon>Tracheophyta</taxon>
        <taxon>Spermatophyta</taxon>
        <taxon>Magnoliopsida</taxon>
        <taxon>eudicotyledons</taxon>
        <taxon>Gunneridae</taxon>
        <taxon>Pentapetalae</taxon>
        <taxon>rosids</taxon>
        <taxon>fabids</taxon>
        <taxon>Malpighiales</taxon>
        <taxon>Salicaceae</taxon>
        <taxon>Flacourtieae</taxon>
        <taxon>Dovyalis</taxon>
    </lineage>
</organism>
<comment type="caution">
    <text evidence="3">The sequence shown here is derived from an EMBL/GenBank/DDBJ whole genome shotgun (WGS) entry which is preliminary data.</text>
</comment>
<keyword evidence="4" id="KW-1185">Reference proteome</keyword>
<evidence type="ECO:0000313" key="4">
    <source>
        <dbReference type="Proteomes" id="UP001314170"/>
    </source>
</evidence>
<comment type="similarity">
    <text evidence="1">Belongs to the 'GDXG' lipolytic enzyme family.</text>
</comment>